<dbReference type="AlphaFoldDB" id="A0A6L9Y7E9"/>
<organism evidence="1 2">
    <name type="scientific">Pelistega ratti</name>
    <dbReference type="NCBI Taxonomy" id="2652177"/>
    <lineage>
        <taxon>Bacteria</taxon>
        <taxon>Pseudomonadati</taxon>
        <taxon>Pseudomonadota</taxon>
        <taxon>Betaproteobacteria</taxon>
        <taxon>Burkholderiales</taxon>
        <taxon>Alcaligenaceae</taxon>
        <taxon>Pelistega</taxon>
    </lineage>
</organism>
<sequence length="267" mass="30911">MREKIECGVLTLPMFDSWIDRFLGEAQKESDRLKFFKVDILNFAIGDSFNIGGQSFPNPTVINDLAVFFERYDCLIIPVVQESLVWTRIMLSQLQQVPQIPFVVLAHHIQPVAFLDLVGLGVSDFLLDNDNIALAHVRLRNQVYRYNQQRIYSPYNIASSSVQDFSKMQITQGKSIKALSRYAMTKKRKSILAMLTVEQSVQYQDSFREAKMKVVEDFEKRYIAYSLAQSKGNICAAAQFANKNRRAFWELMRKHNIKAEDFKGEDW</sequence>
<protein>
    <recommendedName>
        <fullName evidence="3">Regulatory Fis family protein</fullName>
    </recommendedName>
</protein>
<evidence type="ECO:0000313" key="1">
    <source>
        <dbReference type="EMBL" id="NEN75698.1"/>
    </source>
</evidence>
<proteinExistence type="predicted"/>
<comment type="caution">
    <text evidence="1">The sequence shown here is derived from an EMBL/GenBank/DDBJ whole genome shotgun (WGS) entry which is preliminary data.</text>
</comment>
<gene>
    <name evidence="1" type="ORF">F9B74_05075</name>
</gene>
<dbReference type="SUPFAM" id="SSF46689">
    <property type="entry name" value="Homeodomain-like"/>
    <property type="match status" value="1"/>
</dbReference>
<name>A0A6L9Y7E9_9BURK</name>
<keyword evidence="2" id="KW-1185">Reference proteome</keyword>
<dbReference type="EMBL" id="JAAGYR010000008">
    <property type="protein sequence ID" value="NEN75698.1"/>
    <property type="molecule type" value="Genomic_DNA"/>
</dbReference>
<accession>A0A6L9Y7E9</accession>
<dbReference type="Proteomes" id="UP000477651">
    <property type="component" value="Unassembled WGS sequence"/>
</dbReference>
<dbReference type="InterPro" id="IPR009057">
    <property type="entry name" value="Homeodomain-like_sf"/>
</dbReference>
<evidence type="ECO:0000313" key="2">
    <source>
        <dbReference type="Proteomes" id="UP000477651"/>
    </source>
</evidence>
<reference evidence="1 2" key="1">
    <citation type="submission" date="2020-02" db="EMBL/GenBank/DDBJ databases">
        <title>Pelistega sp. NLN82 were isolated from wild rodents of the Hainan Island.</title>
        <authorList>
            <person name="Niu N."/>
            <person name="Zhou J."/>
        </authorList>
    </citation>
    <scope>NUCLEOTIDE SEQUENCE [LARGE SCALE GENOMIC DNA]</scope>
    <source>
        <strain evidence="1 2">NLN82</strain>
    </source>
</reference>
<evidence type="ECO:0008006" key="3">
    <source>
        <dbReference type="Google" id="ProtNLM"/>
    </source>
</evidence>
<dbReference type="Gene3D" id="1.10.10.60">
    <property type="entry name" value="Homeodomain-like"/>
    <property type="match status" value="1"/>
</dbReference>
<dbReference type="RefSeq" id="WP_163764311.1">
    <property type="nucleotide sequence ID" value="NZ_JAAGYR010000008.1"/>
</dbReference>